<comment type="function">
    <text evidence="6">Induces local and distal defense responses (incompatible hypersensitive reaction) in plants from the solanaceae and cruciferae families. Elicits leaf necrosis and causes the accumulation of pathogenesis-related proteins. Might interact with the lipidic molecules of the plasma membrane.</text>
</comment>
<dbReference type="EMBL" id="GL376599">
    <property type="status" value="NOT_ANNOTATED_CDS"/>
    <property type="molecule type" value="Genomic_DNA"/>
</dbReference>
<dbReference type="Gene3D" id="1.10.239.10">
    <property type="entry name" value="Elicitin domain"/>
    <property type="match status" value="1"/>
</dbReference>
<reference evidence="10" key="1">
    <citation type="journal article" date="2010" name="Genome Biol.">
        <title>Genome sequence of the necrotrophic plant pathogen Pythium ultimum reveals original pathogenicity mechanisms and effector repertoire.</title>
        <authorList>
            <person name="Levesque C.A."/>
            <person name="Brouwer H."/>
            <person name="Cano L."/>
            <person name="Hamilton J.P."/>
            <person name="Holt C."/>
            <person name="Huitema E."/>
            <person name="Raffaele S."/>
            <person name="Robideau G.P."/>
            <person name="Thines M."/>
            <person name="Win J."/>
            <person name="Zerillo M.M."/>
            <person name="Beakes G.W."/>
            <person name="Boore J.L."/>
            <person name="Busam D."/>
            <person name="Dumas B."/>
            <person name="Ferriera S."/>
            <person name="Fuerstenberg S.I."/>
            <person name="Gachon C.M."/>
            <person name="Gaulin E."/>
            <person name="Govers F."/>
            <person name="Grenville-Briggs L."/>
            <person name="Horner N."/>
            <person name="Hostetler J."/>
            <person name="Jiang R.H."/>
            <person name="Johnson J."/>
            <person name="Krajaejun T."/>
            <person name="Lin H."/>
            <person name="Meijer H.J."/>
            <person name="Moore B."/>
            <person name="Morris P."/>
            <person name="Phuntmart V."/>
            <person name="Puiu D."/>
            <person name="Shetty J."/>
            <person name="Stajich J.E."/>
            <person name="Tripathy S."/>
            <person name="Wawra S."/>
            <person name="van West P."/>
            <person name="Whitty B.R."/>
            <person name="Coutinho P.M."/>
            <person name="Henrissat B."/>
            <person name="Martin F."/>
            <person name="Thomas P.D."/>
            <person name="Tyler B.M."/>
            <person name="De Vries R.P."/>
            <person name="Kamoun S."/>
            <person name="Yandell M."/>
            <person name="Tisserat N."/>
            <person name="Buell C.R."/>
        </authorList>
    </citation>
    <scope>NUCLEOTIDE SEQUENCE</scope>
    <source>
        <strain evidence="10">DAOM:BR144</strain>
    </source>
</reference>
<evidence type="ECO:0000256" key="2">
    <source>
        <dbReference type="ARBA" id="ARBA00009544"/>
    </source>
</evidence>
<reference evidence="9" key="3">
    <citation type="submission" date="2015-02" db="UniProtKB">
        <authorList>
            <consortium name="EnsemblProtists"/>
        </authorList>
    </citation>
    <scope>IDENTIFICATION</scope>
    <source>
        <strain evidence="9">DAOM BR144</strain>
    </source>
</reference>
<evidence type="ECO:0000256" key="4">
    <source>
        <dbReference type="ARBA" id="ARBA00022978"/>
    </source>
</evidence>
<dbReference type="InParanoid" id="K3WVI7"/>
<evidence type="ECO:0000313" key="9">
    <source>
        <dbReference type="EnsemblProtists" id="PYU1_T008985"/>
    </source>
</evidence>
<dbReference type="VEuPathDB" id="FungiDB:PYU1_G008967"/>
<dbReference type="Pfam" id="PF00964">
    <property type="entry name" value="Elicitin"/>
    <property type="match status" value="1"/>
</dbReference>
<comment type="similarity">
    <text evidence="2 6">Belongs to the elicitin family.</text>
</comment>
<keyword evidence="4 6" id="KW-0928">Hypersensitive response elicitation</keyword>
<dbReference type="eggNOG" id="ENOG502T9VC">
    <property type="taxonomic scope" value="Eukaryota"/>
</dbReference>
<dbReference type="GO" id="GO:0052040">
    <property type="term" value="P:symbiont-mediated perturbation of host programmed cell death"/>
    <property type="evidence" value="ECO:0007669"/>
    <property type="project" value="UniProtKB-UniRule"/>
</dbReference>
<dbReference type="SMART" id="SM01187">
    <property type="entry name" value="Elicitin"/>
    <property type="match status" value="1"/>
</dbReference>
<evidence type="ECO:0000256" key="1">
    <source>
        <dbReference type="ARBA" id="ARBA00004613"/>
    </source>
</evidence>
<evidence type="ECO:0000256" key="7">
    <source>
        <dbReference type="SAM" id="MobiDB-lite"/>
    </source>
</evidence>
<evidence type="ECO:0000256" key="3">
    <source>
        <dbReference type="ARBA" id="ARBA00022525"/>
    </source>
</evidence>
<dbReference type="EnsemblProtists" id="PYU1_T008985">
    <property type="protein sequence ID" value="PYU1_T008985"/>
    <property type="gene ID" value="PYU1_G008967"/>
</dbReference>
<dbReference type="HOGENOM" id="CLU_127951_0_0_1"/>
<proteinExistence type="inferred from homology"/>
<name>K3WVI7_GLOUD</name>
<keyword evidence="8" id="KW-0732">Signal</keyword>
<feature type="signal peptide" evidence="8">
    <location>
        <begin position="1"/>
        <end position="18"/>
    </location>
</feature>
<dbReference type="PRINTS" id="PR00948">
    <property type="entry name" value="ELICITIN"/>
</dbReference>
<keyword evidence="3 6" id="KW-0964">Secreted</keyword>
<sequence length="188" mass="18048">MKLLALISLLLLAGASSAATIPECQVGGLGALTQNPSLSTCISTSGVVFSELTDTPTDAQLTAMCAADSCVALLKAILAINPADCTLPVGVGIALRSQLVDPAVAFCKKSGVSGFDAASAGSASGSSSTSDASVGTVKAADTAGSSADATTTTSVPSPTPSTTTNAAAHVVGTAVSSAVAVALAASMW</sequence>
<reference evidence="10" key="2">
    <citation type="submission" date="2010-04" db="EMBL/GenBank/DDBJ databases">
        <authorList>
            <person name="Buell R."/>
            <person name="Hamilton J."/>
            <person name="Hostetler J."/>
        </authorList>
    </citation>
    <scope>NUCLEOTIDE SEQUENCE [LARGE SCALE GENOMIC DNA]</scope>
    <source>
        <strain evidence="10">DAOM:BR144</strain>
    </source>
</reference>
<feature type="region of interest" description="Disordered" evidence="7">
    <location>
        <begin position="145"/>
        <end position="164"/>
    </location>
</feature>
<keyword evidence="5 6" id="KW-1015">Disulfide bond</keyword>
<evidence type="ECO:0000313" key="10">
    <source>
        <dbReference type="Proteomes" id="UP000019132"/>
    </source>
</evidence>
<dbReference type="InterPro" id="IPR036470">
    <property type="entry name" value="Elicitin_sf"/>
</dbReference>
<dbReference type="Proteomes" id="UP000019132">
    <property type="component" value="Unassembled WGS sequence"/>
</dbReference>
<feature type="chain" id="PRO_5003871559" description="Elicitin" evidence="8">
    <location>
        <begin position="19"/>
        <end position="188"/>
    </location>
</feature>
<dbReference type="AlphaFoldDB" id="K3WVI7"/>
<organism evidence="9 10">
    <name type="scientific">Globisporangium ultimum (strain ATCC 200006 / CBS 805.95 / DAOM BR144)</name>
    <name type="common">Pythium ultimum</name>
    <dbReference type="NCBI Taxonomy" id="431595"/>
    <lineage>
        <taxon>Eukaryota</taxon>
        <taxon>Sar</taxon>
        <taxon>Stramenopiles</taxon>
        <taxon>Oomycota</taxon>
        <taxon>Peronosporomycetes</taxon>
        <taxon>Pythiales</taxon>
        <taxon>Pythiaceae</taxon>
        <taxon>Globisporangium</taxon>
    </lineage>
</organism>
<evidence type="ECO:0000256" key="6">
    <source>
        <dbReference type="RuleBase" id="RU368111"/>
    </source>
</evidence>
<dbReference type="SUPFAM" id="SSF48647">
    <property type="entry name" value="Fungal elicitin"/>
    <property type="match status" value="1"/>
</dbReference>
<accession>K3WVI7</accession>
<protein>
    <recommendedName>
        <fullName evidence="6">Elicitin</fullName>
    </recommendedName>
</protein>
<evidence type="ECO:0000256" key="8">
    <source>
        <dbReference type="SAM" id="SignalP"/>
    </source>
</evidence>
<comment type="subcellular location">
    <subcellularLocation>
        <location evidence="1 6">Secreted</location>
    </subcellularLocation>
</comment>
<dbReference type="GO" id="GO:0005576">
    <property type="term" value="C:extracellular region"/>
    <property type="evidence" value="ECO:0007669"/>
    <property type="project" value="UniProtKB-SubCell"/>
</dbReference>
<evidence type="ECO:0000256" key="5">
    <source>
        <dbReference type="ARBA" id="ARBA00023157"/>
    </source>
</evidence>
<keyword evidence="10" id="KW-1185">Reference proteome</keyword>
<dbReference type="InterPro" id="IPR002200">
    <property type="entry name" value="Elicitin"/>
</dbReference>